<keyword evidence="2" id="KW-1185">Reference proteome</keyword>
<name>A0A1W1UVA6_9DEIO</name>
<evidence type="ECO:0000313" key="2">
    <source>
        <dbReference type="Proteomes" id="UP000192582"/>
    </source>
</evidence>
<dbReference type="AlphaFoldDB" id="A0A1W1UVA6"/>
<gene>
    <name evidence="1" type="ORF">SAMN00790413_05224</name>
</gene>
<sequence length="151" mass="17514">MFFEGGVQVLLQLLEDLLMLAVHPWATPSRALHVRQGAYLVFLQIQRDRSHIDVERFSHPLMVLLLQRRCDNPFSKINAVSACPDPLLHPLMMSNALEHLFQVRSTRSKMSPLFDKCSQVFYSQQRRHSSPCHRSPVAFEEQTTHPELRLL</sequence>
<dbReference type="EMBL" id="FWWU01000007">
    <property type="protein sequence ID" value="SMB84644.1"/>
    <property type="molecule type" value="Genomic_DNA"/>
</dbReference>
<evidence type="ECO:0000313" key="1">
    <source>
        <dbReference type="EMBL" id="SMB84644.1"/>
    </source>
</evidence>
<protein>
    <submittedName>
        <fullName evidence="1">Uncharacterized protein</fullName>
    </submittedName>
</protein>
<reference evidence="1 2" key="1">
    <citation type="submission" date="2017-04" db="EMBL/GenBank/DDBJ databases">
        <authorList>
            <person name="Afonso C.L."/>
            <person name="Miller P.J."/>
            <person name="Scott M.A."/>
            <person name="Spackman E."/>
            <person name="Goraichik I."/>
            <person name="Dimitrov K.M."/>
            <person name="Suarez D.L."/>
            <person name="Swayne D.E."/>
        </authorList>
    </citation>
    <scope>NUCLEOTIDE SEQUENCE [LARGE SCALE GENOMIC DNA]</scope>
    <source>
        <strain evidence="1 2">KR-140</strain>
    </source>
</reference>
<organism evidence="1 2">
    <name type="scientific">Deinococcus hopiensis KR-140</name>
    <dbReference type="NCBI Taxonomy" id="695939"/>
    <lineage>
        <taxon>Bacteria</taxon>
        <taxon>Thermotogati</taxon>
        <taxon>Deinococcota</taxon>
        <taxon>Deinococci</taxon>
        <taxon>Deinococcales</taxon>
        <taxon>Deinococcaceae</taxon>
        <taxon>Deinococcus</taxon>
    </lineage>
</organism>
<accession>A0A1W1UVA6</accession>
<proteinExistence type="predicted"/>
<dbReference type="Proteomes" id="UP000192582">
    <property type="component" value="Unassembled WGS sequence"/>
</dbReference>